<protein>
    <submittedName>
        <fullName evidence="1">RCG62028</fullName>
    </submittedName>
</protein>
<organism evidence="1 2">
    <name type="scientific">Rattus norvegicus</name>
    <name type="common">Rat</name>
    <dbReference type="NCBI Taxonomy" id="10116"/>
    <lineage>
        <taxon>Eukaryota</taxon>
        <taxon>Metazoa</taxon>
        <taxon>Chordata</taxon>
        <taxon>Craniata</taxon>
        <taxon>Vertebrata</taxon>
        <taxon>Euteleostomi</taxon>
        <taxon>Mammalia</taxon>
        <taxon>Eutheria</taxon>
        <taxon>Euarchontoglires</taxon>
        <taxon>Glires</taxon>
        <taxon>Rodentia</taxon>
        <taxon>Myomorpha</taxon>
        <taxon>Muroidea</taxon>
        <taxon>Muridae</taxon>
        <taxon>Murinae</taxon>
        <taxon>Rattus</taxon>
    </lineage>
</organism>
<name>A6HBJ4_RAT</name>
<feature type="non-terminal residue" evidence="1">
    <location>
        <position position="14"/>
    </location>
</feature>
<gene>
    <name evidence="1" type="ORF">rCG_62028</name>
</gene>
<dbReference type="EMBL" id="CH473947">
    <property type="protein sequence ID" value="EDM03399.1"/>
    <property type="molecule type" value="Genomic_DNA"/>
</dbReference>
<evidence type="ECO:0000313" key="2">
    <source>
        <dbReference type="Proteomes" id="UP000234681"/>
    </source>
</evidence>
<accession>A6HBJ4</accession>
<reference evidence="2" key="1">
    <citation type="submission" date="2005-09" db="EMBL/GenBank/DDBJ databases">
        <authorList>
            <person name="Mural R.J."/>
            <person name="Li P.W."/>
            <person name="Adams M.D."/>
            <person name="Amanatides P.G."/>
            <person name="Baden-Tillson H."/>
            <person name="Barnstead M."/>
            <person name="Chin S.H."/>
            <person name="Dew I."/>
            <person name="Evans C.A."/>
            <person name="Ferriera S."/>
            <person name="Flanigan M."/>
            <person name="Fosler C."/>
            <person name="Glodek A."/>
            <person name="Gu Z."/>
            <person name="Holt R.A."/>
            <person name="Jennings D."/>
            <person name="Kraft C.L."/>
            <person name="Lu F."/>
            <person name="Nguyen T."/>
            <person name="Nusskern D.R."/>
            <person name="Pfannkoch C.M."/>
            <person name="Sitter C."/>
            <person name="Sutton G.G."/>
            <person name="Venter J.C."/>
            <person name="Wang Z."/>
            <person name="Woodage T."/>
            <person name="Zheng X.H."/>
            <person name="Zhong F."/>
        </authorList>
    </citation>
    <scope>NUCLEOTIDE SEQUENCE [LARGE SCALE GENOMIC DNA]</scope>
    <source>
        <strain>BN</strain>
        <strain evidence="2">Sprague-Dawley</strain>
    </source>
</reference>
<sequence>MTISYNKAAFHGLP</sequence>
<proteinExistence type="predicted"/>
<dbReference type="Proteomes" id="UP000234681">
    <property type="component" value="Chromosome 6"/>
</dbReference>
<evidence type="ECO:0000313" key="1">
    <source>
        <dbReference type="EMBL" id="EDM03399.1"/>
    </source>
</evidence>